<proteinExistence type="predicted"/>
<comment type="caution">
    <text evidence="1">The sequence shown here is derived from an EMBL/GenBank/DDBJ whole genome shotgun (WGS) entry which is preliminary data.</text>
</comment>
<accession>A0ACC1QQZ9</accession>
<gene>
    <name evidence="1" type="ORF">NLG97_g6359</name>
</gene>
<reference evidence="1" key="1">
    <citation type="submission" date="2022-07" db="EMBL/GenBank/DDBJ databases">
        <title>Genome Sequence of Lecanicillium saksenae.</title>
        <authorList>
            <person name="Buettner E."/>
        </authorList>
    </citation>
    <scope>NUCLEOTIDE SEQUENCE</scope>
    <source>
        <strain evidence="1">VT-O1</strain>
    </source>
</reference>
<evidence type="ECO:0000313" key="1">
    <source>
        <dbReference type="EMBL" id="KAJ3487670.1"/>
    </source>
</evidence>
<name>A0ACC1QQZ9_9HYPO</name>
<protein>
    <submittedName>
        <fullName evidence="1">Uncharacterized protein</fullName>
    </submittedName>
</protein>
<dbReference type="Proteomes" id="UP001148737">
    <property type="component" value="Unassembled WGS sequence"/>
</dbReference>
<keyword evidence="2" id="KW-1185">Reference proteome</keyword>
<evidence type="ECO:0000313" key="2">
    <source>
        <dbReference type="Proteomes" id="UP001148737"/>
    </source>
</evidence>
<organism evidence="1 2">
    <name type="scientific">Lecanicillium saksenae</name>
    <dbReference type="NCBI Taxonomy" id="468837"/>
    <lineage>
        <taxon>Eukaryota</taxon>
        <taxon>Fungi</taxon>
        <taxon>Dikarya</taxon>
        <taxon>Ascomycota</taxon>
        <taxon>Pezizomycotina</taxon>
        <taxon>Sordariomycetes</taxon>
        <taxon>Hypocreomycetidae</taxon>
        <taxon>Hypocreales</taxon>
        <taxon>Cordycipitaceae</taxon>
        <taxon>Lecanicillium</taxon>
    </lineage>
</organism>
<dbReference type="EMBL" id="JANAKD010000827">
    <property type="protein sequence ID" value="KAJ3487670.1"/>
    <property type="molecule type" value="Genomic_DNA"/>
</dbReference>
<sequence>MKFPIPFLALAALAQADTQVIWESCKGDRTISQSGAGVCTNVAGRPTSGLCKIIIPRHGADRCEFYTASCGQPGGKTYHCSAATSPCDTRSWEPITVYRCGPN</sequence>